<proteinExistence type="predicted"/>
<dbReference type="Proteomes" id="UP000678237">
    <property type="component" value="Unassembled WGS sequence"/>
</dbReference>
<gene>
    <name evidence="1" type="ORF">J4203_02215</name>
</gene>
<dbReference type="PANTHER" id="PTHR35902">
    <property type="entry name" value="S-LAYER DOMAIN-LIKE PROTEIN-RELATED"/>
    <property type="match status" value="1"/>
</dbReference>
<reference evidence="1" key="1">
    <citation type="submission" date="2021-03" db="EMBL/GenBank/DDBJ databases">
        <authorList>
            <person name="Jaffe A."/>
        </authorList>
    </citation>
    <scope>NUCLEOTIDE SEQUENCE</scope>
    <source>
        <strain evidence="1">RIFCSPLOWO2_01_FULL_58_19</strain>
    </source>
</reference>
<name>A0A8T4L5V4_9ARCH</name>
<dbReference type="InterPro" id="IPR013783">
    <property type="entry name" value="Ig-like_fold"/>
</dbReference>
<organism evidence="1 2">
    <name type="scientific">Candidatus Iainarchaeum sp</name>
    <dbReference type="NCBI Taxonomy" id="3101447"/>
    <lineage>
        <taxon>Archaea</taxon>
        <taxon>Candidatus Iainarchaeota</taxon>
        <taxon>Candidatus Iainarchaeia</taxon>
        <taxon>Candidatus Iainarchaeales</taxon>
        <taxon>Candidatus Iainarchaeaceae</taxon>
        <taxon>Candidatus Iainarchaeum</taxon>
    </lineage>
</organism>
<evidence type="ECO:0000313" key="2">
    <source>
        <dbReference type="Proteomes" id="UP000678237"/>
    </source>
</evidence>
<dbReference type="PANTHER" id="PTHR35902:SF3">
    <property type="entry name" value="NPCBM-ASSOCIATED, NEW3 DOMAIN OF ALPHA-GALACTOSIDASE"/>
    <property type="match status" value="1"/>
</dbReference>
<dbReference type="Gene3D" id="2.60.40.10">
    <property type="entry name" value="Immunoglobulins"/>
    <property type="match status" value="1"/>
</dbReference>
<dbReference type="AlphaFoldDB" id="A0A8T4L5V4"/>
<evidence type="ECO:0000313" key="1">
    <source>
        <dbReference type="EMBL" id="MBS3062663.1"/>
    </source>
</evidence>
<dbReference type="EMBL" id="JAGVWE010000002">
    <property type="protein sequence ID" value="MBS3062663.1"/>
    <property type="molecule type" value="Genomic_DNA"/>
</dbReference>
<protein>
    <submittedName>
        <fullName evidence="1">COG1361 S-layer family protein</fullName>
    </submittedName>
</protein>
<reference evidence="1" key="2">
    <citation type="submission" date="2021-05" db="EMBL/GenBank/DDBJ databases">
        <title>Protein family content uncovers lineage relationships and bacterial pathway maintenance mechanisms in DPANN archaea.</title>
        <authorList>
            <person name="Castelle C.J."/>
            <person name="Meheust R."/>
            <person name="Jaffe A.L."/>
            <person name="Seitz K."/>
            <person name="Gong X."/>
            <person name="Baker B.J."/>
            <person name="Banfield J.F."/>
        </authorList>
    </citation>
    <scope>NUCLEOTIDE SEQUENCE</scope>
    <source>
        <strain evidence="1">RIFCSPLOWO2_01_FULL_58_19</strain>
    </source>
</reference>
<accession>A0A8T4L5V4</accession>
<sequence length="414" mass="45323">MNKMVLLIGLLCLVSLSAWAAENDVVMSSYNYEPAPVEAGQTFELWIHVKNSSGKDISGIEAVSKLEYPFSLPDGETPERVIGTLTPEGTALINYEYIKVDPNTPSGEYKFEFKVGPRSGTGRNYYVKIKVTQKKPDIELVAVMFEPRALNPGLENGKARLTLKNLGKTTAFDVKASMAVHAMEATVDSSAGKESHIKPIGSPLRYIERIAPGEEKTAELEFSVDRGADLKTYLIPLQIEYKNENNVEFSFERNIGAEVTDSPELDVVLVAVDPQAVIGRTAKISMDVFNAGGATASYVVAEPSLEGAEKIIPEKVFIGTLEPDDFDSFTFQVKFKENAKAGVYPVKVRVSYTDKGFQKQAPEKNIDLTVYTPEEAAAMARQELPLVPIAGGLAVLGFLFRKRLLKLVGLETGE</sequence>
<comment type="caution">
    <text evidence="1">The sequence shown here is derived from an EMBL/GenBank/DDBJ whole genome shotgun (WGS) entry which is preliminary data.</text>
</comment>